<dbReference type="InterPro" id="IPR008927">
    <property type="entry name" value="6-PGluconate_DH-like_C_sf"/>
</dbReference>
<feature type="domain" description="Mannitol dehydrogenase C-terminal" evidence="3">
    <location>
        <begin position="263"/>
        <end position="452"/>
    </location>
</feature>
<dbReference type="SUPFAM" id="SSF48179">
    <property type="entry name" value="6-phosphogluconate dehydrogenase C-terminal domain-like"/>
    <property type="match status" value="1"/>
</dbReference>
<dbReference type="Pfam" id="PF08125">
    <property type="entry name" value="Mannitol_dh_C"/>
    <property type="match status" value="1"/>
</dbReference>
<dbReference type="GO" id="GO:0042840">
    <property type="term" value="P:D-glucuronate catabolic process"/>
    <property type="evidence" value="ECO:0007669"/>
    <property type="project" value="TreeGrafter"/>
</dbReference>
<dbReference type="Gene3D" id="3.40.50.720">
    <property type="entry name" value="NAD(P)-binding Rossmann-like Domain"/>
    <property type="match status" value="1"/>
</dbReference>
<dbReference type="PANTHER" id="PTHR43362:SF7">
    <property type="entry name" value="D-MANNONATE OXIDOREDUCTASE"/>
    <property type="match status" value="1"/>
</dbReference>
<dbReference type="Pfam" id="PF01232">
    <property type="entry name" value="Mannitol_dh"/>
    <property type="match status" value="1"/>
</dbReference>
<dbReference type="AlphaFoldDB" id="A0A2S9K096"/>
<dbReference type="PANTHER" id="PTHR43362">
    <property type="entry name" value="MANNITOL DEHYDROGENASE DSF1-RELATED"/>
    <property type="match status" value="1"/>
</dbReference>
<proteinExistence type="predicted"/>
<dbReference type="OrthoDB" id="271711at2"/>
<dbReference type="GO" id="GO:0008866">
    <property type="term" value="F:fructuronate reductase activity"/>
    <property type="evidence" value="ECO:0007669"/>
    <property type="project" value="TreeGrafter"/>
</dbReference>
<dbReference type="InterPro" id="IPR050025">
    <property type="entry name" value="DalD"/>
</dbReference>
<dbReference type="InterPro" id="IPR050988">
    <property type="entry name" value="Mannitol_DH/Oxidoreductase"/>
</dbReference>
<dbReference type="InterPro" id="IPR013118">
    <property type="entry name" value="Mannitol_DH_C"/>
</dbReference>
<evidence type="ECO:0000259" key="3">
    <source>
        <dbReference type="Pfam" id="PF08125"/>
    </source>
</evidence>
<organism evidence="4 5">
    <name type="scientific">Malikia granosa</name>
    <dbReference type="NCBI Taxonomy" id="263067"/>
    <lineage>
        <taxon>Bacteria</taxon>
        <taxon>Pseudomonadati</taxon>
        <taxon>Pseudomonadota</taxon>
        <taxon>Betaproteobacteria</taxon>
        <taxon>Burkholderiales</taxon>
        <taxon>Comamonadaceae</taxon>
        <taxon>Malikia</taxon>
    </lineage>
</organism>
<dbReference type="InterPro" id="IPR013131">
    <property type="entry name" value="Mannitol_DH_N"/>
</dbReference>
<dbReference type="InterPro" id="IPR013328">
    <property type="entry name" value="6PGD_dom2"/>
</dbReference>
<reference evidence="4 5" key="1">
    <citation type="submission" date="2018-03" db="EMBL/GenBank/DDBJ databases">
        <title>Comparative genomics illustrates the genes involved in a hyperalkaliphilic mechanisms of Serpentinomonas isolated from highly-alkaline calcium-rich serpentinized springs.</title>
        <authorList>
            <person name="Suzuki S."/>
            <person name="Ishii S."/>
            <person name="Walworth N."/>
            <person name="Bird L."/>
            <person name="Kuenen J.G."/>
            <person name="Nealson K.H."/>
        </authorList>
    </citation>
    <scope>NUCLEOTIDE SEQUENCE [LARGE SCALE GENOMIC DNA]</scope>
    <source>
        <strain evidence="4 5">P1</strain>
    </source>
</reference>
<evidence type="ECO:0000259" key="2">
    <source>
        <dbReference type="Pfam" id="PF01232"/>
    </source>
</evidence>
<sequence length="471" mass="50913">MLHLGLGSFHRAHQAVYLDALIRSGDASWALAGGNIRPDMAETIAALIQQGGAYTLETISPAGEHRYQRIGSIRRVIPYQPDLAGLIEQGASAETKIISFTVTEAGYYLDADNRLDLEAFADLRADLDAARAGHPGATLYGALTAILRARMASGAGPVTLLNCDNLRHNGERSRAGLLQFIGLIGDAALLAWVQAHTSSPNAMVDRITPRPTPDVRERVLAATGIDDPAALMGESFIQWVIEDRFIAGRPAWERVGVEMVDSVDAYEEAKIRLLNATHSCIAWAGTLVGYRYIHEGTQDAAIRRMAYDYVTDDTIPVLDRPEHPCPIDLPKYRDVVLDRFGNPAIQDTNQRVAMDGFSKIPGFIAPTIRERLARDESIASVAMLPALFLAYLQRWHAGRIPYAYQDQAMDPAAAHAICAAADPVAAFCADAVLWGELAGDDRLVDAVRAATARVAGFVAGHPGTARLSAPC</sequence>
<dbReference type="Gene3D" id="1.10.1040.10">
    <property type="entry name" value="N-(1-d-carboxylethyl)-l-norvaline Dehydrogenase, domain 2"/>
    <property type="match status" value="1"/>
</dbReference>
<keyword evidence="1" id="KW-0560">Oxidoreductase</keyword>
<dbReference type="InterPro" id="IPR036291">
    <property type="entry name" value="NAD(P)-bd_dom_sf"/>
</dbReference>
<evidence type="ECO:0000313" key="4">
    <source>
        <dbReference type="EMBL" id="PRD63865.1"/>
    </source>
</evidence>
<protein>
    <submittedName>
        <fullName evidence="4">D-arabinitol 4-dehydrogenase</fullName>
    </submittedName>
</protein>
<dbReference type="NCBIfam" id="NF043014">
    <property type="entry name" value="DArabDhDalD"/>
    <property type="match status" value="1"/>
</dbReference>
<dbReference type="SUPFAM" id="SSF51735">
    <property type="entry name" value="NAD(P)-binding Rossmann-fold domains"/>
    <property type="match status" value="1"/>
</dbReference>
<comment type="caution">
    <text evidence="4">The sequence shown here is derived from an EMBL/GenBank/DDBJ whole genome shotgun (WGS) entry which is preliminary data.</text>
</comment>
<keyword evidence="5" id="KW-1185">Reference proteome</keyword>
<dbReference type="PRINTS" id="PR00084">
    <property type="entry name" value="MTLDHDRGNASE"/>
</dbReference>
<evidence type="ECO:0000313" key="5">
    <source>
        <dbReference type="Proteomes" id="UP000238589"/>
    </source>
</evidence>
<dbReference type="Proteomes" id="UP000238589">
    <property type="component" value="Unassembled WGS sequence"/>
</dbReference>
<dbReference type="InterPro" id="IPR000669">
    <property type="entry name" value="Mannitol_DH"/>
</dbReference>
<feature type="domain" description="Mannitol dehydrogenase N-terminal" evidence="2">
    <location>
        <begin position="2"/>
        <end position="253"/>
    </location>
</feature>
<accession>A0A2S9K096</accession>
<name>A0A2S9K096_9BURK</name>
<evidence type="ECO:0000256" key="1">
    <source>
        <dbReference type="ARBA" id="ARBA00023002"/>
    </source>
</evidence>
<gene>
    <name evidence="4" type="ORF">C6P64_17500</name>
</gene>
<dbReference type="EMBL" id="PVLQ01000133">
    <property type="protein sequence ID" value="PRD63865.1"/>
    <property type="molecule type" value="Genomic_DNA"/>
</dbReference>